<organism evidence="1 2">
    <name type="scientific">Coemansia helicoidea</name>
    <dbReference type="NCBI Taxonomy" id="1286919"/>
    <lineage>
        <taxon>Eukaryota</taxon>
        <taxon>Fungi</taxon>
        <taxon>Fungi incertae sedis</taxon>
        <taxon>Zoopagomycota</taxon>
        <taxon>Kickxellomycotina</taxon>
        <taxon>Kickxellomycetes</taxon>
        <taxon>Kickxellales</taxon>
        <taxon>Kickxellaceae</taxon>
        <taxon>Coemansia</taxon>
    </lineage>
</organism>
<reference evidence="1" key="1">
    <citation type="submission" date="2022-07" db="EMBL/GenBank/DDBJ databases">
        <title>Phylogenomic reconstructions and comparative analyses of Kickxellomycotina fungi.</title>
        <authorList>
            <person name="Reynolds N.K."/>
            <person name="Stajich J.E."/>
            <person name="Barry K."/>
            <person name="Grigoriev I.V."/>
            <person name="Crous P."/>
            <person name="Smith M.E."/>
        </authorList>
    </citation>
    <scope>NUCLEOTIDE SEQUENCE</scope>
    <source>
        <strain evidence="1">BCRC 34780</strain>
    </source>
</reference>
<keyword evidence="2" id="KW-1185">Reference proteome</keyword>
<dbReference type="EMBL" id="JANBUN010002381">
    <property type="protein sequence ID" value="KAJ2794785.1"/>
    <property type="molecule type" value="Genomic_DNA"/>
</dbReference>
<gene>
    <name evidence="1" type="ORF">H4R21_005363</name>
</gene>
<evidence type="ECO:0000313" key="1">
    <source>
        <dbReference type="EMBL" id="KAJ2794785.1"/>
    </source>
</evidence>
<dbReference type="Proteomes" id="UP001140087">
    <property type="component" value="Unassembled WGS sequence"/>
</dbReference>
<name>A0ACC1KTG4_9FUNG</name>
<comment type="caution">
    <text evidence="1">The sequence shown here is derived from an EMBL/GenBank/DDBJ whole genome shotgun (WGS) entry which is preliminary data.</text>
</comment>
<proteinExistence type="predicted"/>
<accession>A0ACC1KTG4</accession>
<protein>
    <submittedName>
        <fullName evidence="1">Uncharacterized protein</fullName>
    </submittedName>
</protein>
<sequence length="235" mass="24437">MRTNPALGTRLVLLLLLLLAGAARGDSDYDSFMSSLSYNWQNEFVDLRYQLDDLQRNDPDQYNQLAASLGLKPGTKISVPSQYSPEWASKFVAAAHLYTPPAPSDDATQLPTPTSASADDSKSSSGSTASSHHTTSHGGTDDDHSDDGDSSTLDAEDDLDSPDGSSARSSSSTSKSKSRTSKTDGGSTQFGNPVVGSIGDGPIVPSGQGYSAAAALSPPGVGALLVLWLLVLSQQ</sequence>
<evidence type="ECO:0000313" key="2">
    <source>
        <dbReference type="Proteomes" id="UP001140087"/>
    </source>
</evidence>